<dbReference type="GO" id="GO:0003723">
    <property type="term" value="F:RNA binding"/>
    <property type="evidence" value="ECO:0007669"/>
    <property type="project" value="InterPro"/>
</dbReference>
<evidence type="ECO:0000259" key="3">
    <source>
        <dbReference type="Pfam" id="PF00588"/>
    </source>
</evidence>
<gene>
    <name evidence="4" type="ORF">UABAM_02006</name>
</gene>
<dbReference type="RefSeq" id="WP_151967846.1">
    <property type="nucleotide sequence ID" value="NZ_AP019860.1"/>
</dbReference>
<accession>A0A5S9IKP8</accession>
<dbReference type="KEGG" id="uam:UABAM_02006"/>
<keyword evidence="1 4" id="KW-0489">Methyltransferase</keyword>
<evidence type="ECO:0000256" key="1">
    <source>
        <dbReference type="ARBA" id="ARBA00022603"/>
    </source>
</evidence>
<sequence length="181" mass="20654">MNPRRQQLVEAYYKNKITDIEILVDNFANPHDIAAITRSADGLGIKKIYLYYTYAPYPCMVSQGKKSSASANKWILYERVEDLQQFFSQKKDWNFLGLVQQKTSQFICDYEFTEKTILVVPSPEQGLSSELACDHFISPPFLHDASYSTSTAVAMSLYEIFTQHGKHLQPLSSLVPRGKRG</sequence>
<evidence type="ECO:0000313" key="5">
    <source>
        <dbReference type="Proteomes" id="UP000326354"/>
    </source>
</evidence>
<feature type="domain" description="tRNA/rRNA methyltransferase SpoU type" evidence="3">
    <location>
        <begin position="21"/>
        <end position="155"/>
    </location>
</feature>
<dbReference type="AlphaFoldDB" id="A0A5S9IKP8"/>
<organism evidence="4 5">
    <name type="scientific">Uabimicrobium amorphum</name>
    <dbReference type="NCBI Taxonomy" id="2596890"/>
    <lineage>
        <taxon>Bacteria</taxon>
        <taxon>Pseudomonadati</taxon>
        <taxon>Planctomycetota</taxon>
        <taxon>Candidatus Uabimicrobiia</taxon>
        <taxon>Candidatus Uabimicrobiales</taxon>
        <taxon>Candidatus Uabimicrobiaceae</taxon>
        <taxon>Candidatus Uabimicrobium</taxon>
    </lineage>
</organism>
<name>A0A5S9IKP8_UABAM</name>
<dbReference type="InterPro" id="IPR029026">
    <property type="entry name" value="tRNA_m1G_MTases_N"/>
</dbReference>
<dbReference type="SUPFAM" id="SSF75217">
    <property type="entry name" value="alpha/beta knot"/>
    <property type="match status" value="1"/>
</dbReference>
<proteinExistence type="predicted"/>
<dbReference type="Pfam" id="PF00588">
    <property type="entry name" value="SpoU_methylase"/>
    <property type="match status" value="1"/>
</dbReference>
<keyword evidence="5" id="KW-1185">Reference proteome</keyword>
<evidence type="ECO:0000256" key="2">
    <source>
        <dbReference type="ARBA" id="ARBA00022679"/>
    </source>
</evidence>
<protein>
    <submittedName>
        <fullName evidence="4">tRNA (Guanosine(18)-2'-O)-methyltransferase</fullName>
    </submittedName>
</protein>
<dbReference type="GO" id="GO:0032259">
    <property type="term" value="P:methylation"/>
    <property type="evidence" value="ECO:0007669"/>
    <property type="project" value="UniProtKB-KW"/>
</dbReference>
<dbReference type="GO" id="GO:0008173">
    <property type="term" value="F:RNA methyltransferase activity"/>
    <property type="evidence" value="ECO:0007669"/>
    <property type="project" value="InterPro"/>
</dbReference>
<dbReference type="GO" id="GO:0006396">
    <property type="term" value="P:RNA processing"/>
    <property type="evidence" value="ECO:0007669"/>
    <property type="project" value="InterPro"/>
</dbReference>
<reference evidence="4 5" key="1">
    <citation type="submission" date="2019-08" db="EMBL/GenBank/DDBJ databases">
        <title>Complete genome sequence of Candidatus Uab amorphum.</title>
        <authorList>
            <person name="Shiratori T."/>
            <person name="Suzuki S."/>
            <person name="Kakizawa Y."/>
            <person name="Ishida K."/>
        </authorList>
    </citation>
    <scope>NUCLEOTIDE SEQUENCE [LARGE SCALE GENOMIC DNA]</scope>
    <source>
        <strain evidence="4 5">SRT547</strain>
    </source>
</reference>
<dbReference type="InterPro" id="IPR001537">
    <property type="entry name" value="SpoU_MeTrfase"/>
</dbReference>
<keyword evidence="2 4" id="KW-0808">Transferase</keyword>
<dbReference type="Proteomes" id="UP000326354">
    <property type="component" value="Chromosome"/>
</dbReference>
<dbReference type="OrthoDB" id="9794400at2"/>
<evidence type="ECO:0000313" key="4">
    <source>
        <dbReference type="EMBL" id="BBM83653.1"/>
    </source>
</evidence>
<dbReference type="EMBL" id="AP019860">
    <property type="protein sequence ID" value="BBM83653.1"/>
    <property type="molecule type" value="Genomic_DNA"/>
</dbReference>
<dbReference type="Gene3D" id="3.40.1280.10">
    <property type="match status" value="1"/>
</dbReference>
<dbReference type="InterPro" id="IPR029028">
    <property type="entry name" value="Alpha/beta_knot_MTases"/>
</dbReference>